<sequence length="247" mass="27818">MDSNQRHLGRFQRAVRRSDEIAREPLFPRCPIGWENYVPSGKLRVPCRSSPYEKSLSFAGNSSEPERNASTSAPTGPVKQQQATETGVANPNSEQDDPSTFCVDSTGLTDLQDLDESGSHGLENPAHKRKNSEIYLVEWSRALAIEEMSHWGLVDIVPEARGSQHPVTNRAKHPFEEQRVSPAAGLRSDRTKLSWVTASVLERFGNEAFAHFRKQQQQQAFGTDDPLEPNRSALQRPKRNTRYSRHD</sequence>
<gene>
    <name evidence="2" type="ORF">F1559_004930</name>
</gene>
<feature type="compositionally biased region" description="Polar residues" evidence="1">
    <location>
        <begin position="58"/>
        <end position="93"/>
    </location>
</feature>
<feature type="region of interest" description="Disordered" evidence="1">
    <location>
        <begin position="164"/>
        <end position="183"/>
    </location>
</feature>
<proteinExistence type="predicted"/>
<protein>
    <submittedName>
        <fullName evidence="2">Uncharacterized protein</fullName>
    </submittedName>
</protein>
<feature type="compositionally biased region" description="Basic residues" evidence="1">
    <location>
        <begin position="236"/>
        <end position="247"/>
    </location>
</feature>
<reference evidence="2 3" key="1">
    <citation type="journal article" date="2020" name="J. Phycol.">
        <title>Comparative genome analysis reveals Cyanidiococcus gen. nov., a new extremophilic red algal genus sister to Cyanidioschyzon (Cyanidioschyzonaceae, Rhodophyta).</title>
        <authorList>
            <person name="Liu S.-L."/>
            <person name="Chiang Y.-R."/>
            <person name="Yoon H.S."/>
            <person name="Fu H.-Y."/>
        </authorList>
    </citation>
    <scope>NUCLEOTIDE SEQUENCE [LARGE SCALE GENOMIC DNA]</scope>
    <source>
        <strain evidence="2 3">THAL066</strain>
    </source>
</reference>
<evidence type="ECO:0000313" key="3">
    <source>
        <dbReference type="Proteomes" id="UP000530660"/>
    </source>
</evidence>
<feature type="region of interest" description="Disordered" evidence="1">
    <location>
        <begin position="52"/>
        <end position="126"/>
    </location>
</feature>
<keyword evidence="3" id="KW-1185">Reference proteome</keyword>
<dbReference type="OrthoDB" id="10584307at2759"/>
<organism evidence="2 3">
    <name type="scientific">Cyanidiococcus yangmingshanensis</name>
    <dbReference type="NCBI Taxonomy" id="2690220"/>
    <lineage>
        <taxon>Eukaryota</taxon>
        <taxon>Rhodophyta</taxon>
        <taxon>Bangiophyceae</taxon>
        <taxon>Cyanidiales</taxon>
        <taxon>Cyanidiaceae</taxon>
        <taxon>Cyanidiococcus</taxon>
    </lineage>
</organism>
<name>A0A7J7IQM1_9RHOD</name>
<accession>A0A7J7IQM1</accession>
<feature type="region of interest" description="Disordered" evidence="1">
    <location>
        <begin position="214"/>
        <end position="247"/>
    </location>
</feature>
<dbReference type="Proteomes" id="UP000530660">
    <property type="component" value="Unassembled WGS sequence"/>
</dbReference>
<feature type="region of interest" description="Disordered" evidence="1">
    <location>
        <begin position="1"/>
        <end position="22"/>
    </location>
</feature>
<comment type="caution">
    <text evidence="2">The sequence shown here is derived from an EMBL/GenBank/DDBJ whole genome shotgun (WGS) entry which is preliminary data.</text>
</comment>
<dbReference type="AlphaFoldDB" id="A0A7J7IQM1"/>
<evidence type="ECO:0000313" key="2">
    <source>
        <dbReference type="EMBL" id="KAF6005412.1"/>
    </source>
</evidence>
<dbReference type="EMBL" id="VWRR01000001">
    <property type="protein sequence ID" value="KAF6005412.1"/>
    <property type="molecule type" value="Genomic_DNA"/>
</dbReference>
<evidence type="ECO:0000256" key="1">
    <source>
        <dbReference type="SAM" id="MobiDB-lite"/>
    </source>
</evidence>